<sequence length="314" mass="33127">MVSSKCILLAVFALFAIASLQPSAAARDSQMFYMSHDAVRQEQEAPKNINVADVDVTTQPSTSPGLPGLPPLPPIPSIQIPPLPPLPQIPSFQIPTLPPLPPIPSFQIPTLPPLPPIPSFQIPTLPPLPSLPTIQIPGLPPLPSLPTIQIPGLPPLPILPNFQIPRLPPLPPLPALTMPVSPGSPAAPQVATSFVSAPAQPTECLTSLMELMPCIEYLTKTDVPTPPTTCCDGFKSLVEKAPICLCHGINGNINNFTPAPIDFMRMMSLPATCGVTPPLEALANRTTSTVDACSCCSYSCCCSISGAISIIYRD</sequence>
<dbReference type="eggNOG" id="ENOG502QPQ7">
    <property type="taxonomic scope" value="Eukaryota"/>
</dbReference>
<dbReference type="InterPro" id="IPR036312">
    <property type="entry name" value="Bifun_inhib/LTP/seed_sf"/>
</dbReference>
<dbReference type="HOGENOM" id="CLU_060430_0_0_1"/>
<reference evidence="7" key="3">
    <citation type="submission" date="2015-04" db="UniProtKB">
        <authorList>
            <consortium name="EnsemblPlants"/>
        </authorList>
    </citation>
    <scope>IDENTIFICATION</scope>
</reference>
<dbReference type="SMART" id="SM00499">
    <property type="entry name" value="AAI"/>
    <property type="match status" value="1"/>
</dbReference>
<keyword evidence="3" id="KW-1015">Disulfide bond</keyword>
<accession>A0A0D9WYL5</accession>
<dbReference type="Pfam" id="PF14368">
    <property type="entry name" value="LTP_2"/>
    <property type="match status" value="1"/>
</dbReference>
<dbReference type="GO" id="GO:0006869">
    <property type="term" value="P:lipid transport"/>
    <property type="evidence" value="ECO:0007669"/>
    <property type="project" value="InterPro"/>
</dbReference>
<dbReference type="Gene3D" id="1.10.110.10">
    <property type="entry name" value="Plant lipid-transfer and hydrophobic proteins"/>
    <property type="match status" value="1"/>
</dbReference>
<dbReference type="PRINTS" id="PR00382">
    <property type="entry name" value="LIPIDTRNSFER"/>
</dbReference>
<dbReference type="STRING" id="77586.A0A0D9WYL5"/>
<dbReference type="InterPro" id="IPR016140">
    <property type="entry name" value="Bifunc_inhib/LTP/seed_store"/>
</dbReference>
<feature type="domain" description="Bifunctional inhibitor/plant lipid transfer protein/seed storage helical" evidence="6">
    <location>
        <begin position="204"/>
        <end position="296"/>
    </location>
</feature>
<dbReference type="SUPFAM" id="SSF47699">
    <property type="entry name" value="Bifunctional inhibitor/lipid-transfer protein/seed storage 2S albumin"/>
    <property type="match status" value="1"/>
</dbReference>
<keyword evidence="4" id="KW-0325">Glycoprotein</keyword>
<evidence type="ECO:0000256" key="5">
    <source>
        <dbReference type="SAM" id="SignalP"/>
    </source>
</evidence>
<dbReference type="Gramene" id="LPERR07G11410.1">
    <property type="protein sequence ID" value="LPERR07G11410.1"/>
    <property type="gene ID" value="LPERR07G11410"/>
</dbReference>
<feature type="chain" id="PRO_5002349225" description="Bifunctional inhibitor/plant lipid transfer protein/seed storage helical domain-containing protein" evidence="5">
    <location>
        <begin position="27"/>
        <end position="314"/>
    </location>
</feature>
<organism evidence="7 8">
    <name type="scientific">Leersia perrieri</name>
    <dbReference type="NCBI Taxonomy" id="77586"/>
    <lineage>
        <taxon>Eukaryota</taxon>
        <taxon>Viridiplantae</taxon>
        <taxon>Streptophyta</taxon>
        <taxon>Embryophyta</taxon>
        <taxon>Tracheophyta</taxon>
        <taxon>Spermatophyta</taxon>
        <taxon>Magnoliopsida</taxon>
        <taxon>Liliopsida</taxon>
        <taxon>Poales</taxon>
        <taxon>Poaceae</taxon>
        <taxon>BOP clade</taxon>
        <taxon>Oryzoideae</taxon>
        <taxon>Oryzeae</taxon>
        <taxon>Oryzinae</taxon>
        <taxon>Leersia</taxon>
    </lineage>
</organism>
<protein>
    <recommendedName>
        <fullName evidence="6">Bifunctional inhibitor/plant lipid transfer protein/seed storage helical domain-containing protein</fullName>
    </recommendedName>
</protein>
<dbReference type="InterPro" id="IPR000528">
    <property type="entry name" value="Plant_nsLTP"/>
</dbReference>
<name>A0A0D9WYL5_9ORYZ</name>
<proteinExistence type="inferred from homology"/>
<evidence type="ECO:0000256" key="2">
    <source>
        <dbReference type="ARBA" id="ARBA00022729"/>
    </source>
</evidence>
<dbReference type="InterPro" id="IPR043325">
    <property type="entry name" value="LTSS"/>
</dbReference>
<keyword evidence="8" id="KW-1185">Reference proteome</keyword>
<evidence type="ECO:0000313" key="7">
    <source>
        <dbReference type="EnsemblPlants" id="LPERR07G11410.1"/>
    </source>
</evidence>
<feature type="signal peptide" evidence="5">
    <location>
        <begin position="1"/>
        <end position="26"/>
    </location>
</feature>
<evidence type="ECO:0000256" key="1">
    <source>
        <dbReference type="ARBA" id="ARBA00009748"/>
    </source>
</evidence>
<dbReference type="Proteomes" id="UP000032180">
    <property type="component" value="Chromosome 7"/>
</dbReference>
<dbReference type="CDD" id="cd00010">
    <property type="entry name" value="AAI_LTSS"/>
    <property type="match status" value="1"/>
</dbReference>
<evidence type="ECO:0000259" key="6">
    <source>
        <dbReference type="SMART" id="SM00499"/>
    </source>
</evidence>
<evidence type="ECO:0000256" key="3">
    <source>
        <dbReference type="ARBA" id="ARBA00023157"/>
    </source>
</evidence>
<evidence type="ECO:0000313" key="8">
    <source>
        <dbReference type="Proteomes" id="UP000032180"/>
    </source>
</evidence>
<dbReference type="GO" id="GO:0008289">
    <property type="term" value="F:lipid binding"/>
    <property type="evidence" value="ECO:0007669"/>
    <property type="project" value="InterPro"/>
</dbReference>
<dbReference type="EnsemblPlants" id="LPERR07G11410.1">
    <property type="protein sequence ID" value="LPERR07G11410.1"/>
    <property type="gene ID" value="LPERR07G11410"/>
</dbReference>
<dbReference type="PANTHER" id="PTHR33044">
    <property type="entry name" value="BIFUNCTIONAL INHIBITOR/LIPID-TRANSFER PROTEIN/SEED STORAGE 2S ALBUMIN SUPERFAMILY PROTEIN-RELATED"/>
    <property type="match status" value="1"/>
</dbReference>
<reference evidence="7 8" key="1">
    <citation type="submission" date="2012-08" db="EMBL/GenBank/DDBJ databases">
        <title>Oryza genome evolution.</title>
        <authorList>
            <person name="Wing R.A."/>
        </authorList>
    </citation>
    <scope>NUCLEOTIDE SEQUENCE</scope>
</reference>
<comment type="similarity">
    <text evidence="1">Belongs to the plant LTP family.</text>
</comment>
<reference evidence="8" key="2">
    <citation type="submission" date="2013-12" db="EMBL/GenBank/DDBJ databases">
        <authorList>
            <person name="Yu Y."/>
            <person name="Lee S."/>
            <person name="de Baynast K."/>
            <person name="Wissotski M."/>
            <person name="Liu L."/>
            <person name="Talag J."/>
            <person name="Goicoechea J."/>
            <person name="Angelova A."/>
            <person name="Jetty R."/>
            <person name="Kudrna D."/>
            <person name="Golser W."/>
            <person name="Rivera L."/>
            <person name="Zhang J."/>
            <person name="Wing R."/>
        </authorList>
    </citation>
    <scope>NUCLEOTIDE SEQUENCE</scope>
</reference>
<dbReference type="AlphaFoldDB" id="A0A0D9WYL5"/>
<evidence type="ECO:0000256" key="4">
    <source>
        <dbReference type="ARBA" id="ARBA00023180"/>
    </source>
</evidence>
<keyword evidence="2 5" id="KW-0732">Signal</keyword>